<dbReference type="Proteomes" id="UP000249134">
    <property type="component" value="Chromosome 1"/>
</dbReference>
<dbReference type="RefSeq" id="WP_066140476.1">
    <property type="nucleotide sequence ID" value="NZ_CBCSGM010000001.1"/>
</dbReference>
<dbReference type="EMBL" id="LS483476">
    <property type="protein sequence ID" value="SQI60858.1"/>
    <property type="molecule type" value="Genomic_DNA"/>
</dbReference>
<dbReference type="Pfam" id="PF14153">
    <property type="entry name" value="Spore_coat_CotO"/>
    <property type="match status" value="1"/>
</dbReference>
<dbReference type="KEGG" id="blen:NCTC4824_02961"/>
<dbReference type="InterPro" id="IPR025439">
    <property type="entry name" value="Spore_coat_CotO"/>
</dbReference>
<organism evidence="2 3">
    <name type="scientific">Lederbergia lenta</name>
    <name type="common">Bacillus lentus</name>
    <dbReference type="NCBI Taxonomy" id="1467"/>
    <lineage>
        <taxon>Bacteria</taxon>
        <taxon>Bacillati</taxon>
        <taxon>Bacillota</taxon>
        <taxon>Bacilli</taxon>
        <taxon>Bacillales</taxon>
        <taxon>Bacillaceae</taxon>
        <taxon>Lederbergia</taxon>
    </lineage>
</organism>
<name>A0A2X4WMD3_LEDLE</name>
<evidence type="ECO:0000313" key="2">
    <source>
        <dbReference type="EMBL" id="SQI60858.1"/>
    </source>
</evidence>
<evidence type="ECO:0000256" key="1">
    <source>
        <dbReference type="SAM" id="MobiDB-lite"/>
    </source>
</evidence>
<feature type="compositionally biased region" description="Basic and acidic residues" evidence="1">
    <location>
        <begin position="62"/>
        <end position="85"/>
    </location>
</feature>
<dbReference type="STRING" id="1348624.GCA_001591545_02009"/>
<feature type="compositionally biased region" description="Basic and acidic residues" evidence="1">
    <location>
        <begin position="1"/>
        <end position="11"/>
    </location>
</feature>
<dbReference type="AlphaFoldDB" id="A0A2X4WMD3"/>
<proteinExistence type="predicted"/>
<feature type="compositionally biased region" description="Polar residues" evidence="1">
    <location>
        <begin position="50"/>
        <end position="61"/>
    </location>
</feature>
<accession>A0A2X4WMD3</accession>
<protein>
    <submittedName>
        <fullName evidence="2">CotO</fullName>
    </submittedName>
</protein>
<feature type="region of interest" description="Disordered" evidence="1">
    <location>
        <begin position="1"/>
        <end position="101"/>
    </location>
</feature>
<reference evidence="2 3" key="1">
    <citation type="submission" date="2018-06" db="EMBL/GenBank/DDBJ databases">
        <authorList>
            <consortium name="Pathogen Informatics"/>
            <person name="Doyle S."/>
        </authorList>
    </citation>
    <scope>NUCLEOTIDE SEQUENCE [LARGE SCALE GENOMIC DNA]</scope>
    <source>
        <strain evidence="2 3">NCTC4824</strain>
    </source>
</reference>
<sequence length="177" mass="20820">MEDKKEMKKGEPLLYIHQPDFVKPDLNMQDMYKTEEKEEEDESTKKEKVNSNLNESNSNQHIKPDDVESHQEEKNLEKEKNEQLEAPKFPIKQMHKKNVGGMKKVKSFREMDIEEKLRYLSSFPENQPPYPCEFVTNNQRYQGIVISLNNEQASIKTFSDAVIDIMVSDVKAIRIIR</sequence>
<keyword evidence="3" id="KW-1185">Reference proteome</keyword>
<evidence type="ECO:0000313" key="3">
    <source>
        <dbReference type="Proteomes" id="UP000249134"/>
    </source>
</evidence>
<gene>
    <name evidence="2" type="primary">cotO</name>
    <name evidence="2" type="ORF">NCTC4824_02961</name>
</gene>